<sequence>MLLSYLYLSIKDTIVIPCSVP</sequence>
<evidence type="ECO:0000313" key="2">
    <source>
        <dbReference type="Proteomes" id="UP000003781"/>
    </source>
</evidence>
<protein>
    <submittedName>
        <fullName evidence="1">Uncharacterized protein</fullName>
    </submittedName>
</protein>
<accession>A3IHP6</accession>
<name>A3IHP6_9CHRO</name>
<proteinExistence type="predicted"/>
<evidence type="ECO:0000313" key="1">
    <source>
        <dbReference type="EMBL" id="EAZ93328.1"/>
    </source>
</evidence>
<gene>
    <name evidence="1" type="ORF">CY0110_16072</name>
</gene>
<organism evidence="1 2">
    <name type="scientific">Crocosphaera chwakensis CCY0110</name>
    <dbReference type="NCBI Taxonomy" id="391612"/>
    <lineage>
        <taxon>Bacteria</taxon>
        <taxon>Bacillati</taxon>
        <taxon>Cyanobacteriota</taxon>
        <taxon>Cyanophyceae</taxon>
        <taxon>Oscillatoriophycideae</taxon>
        <taxon>Chroococcales</taxon>
        <taxon>Aphanothecaceae</taxon>
        <taxon>Crocosphaera</taxon>
        <taxon>Crocosphaera chwakensis</taxon>
    </lineage>
</organism>
<keyword evidence="2" id="KW-1185">Reference proteome</keyword>
<reference evidence="1 2" key="1">
    <citation type="submission" date="2007-03" db="EMBL/GenBank/DDBJ databases">
        <authorList>
            <person name="Stal L."/>
            <person name="Ferriera S."/>
            <person name="Johnson J."/>
            <person name="Kravitz S."/>
            <person name="Beeson K."/>
            <person name="Sutton G."/>
            <person name="Rogers Y.-H."/>
            <person name="Friedman R."/>
            <person name="Frazier M."/>
            <person name="Venter J.C."/>
        </authorList>
    </citation>
    <scope>NUCLEOTIDE SEQUENCE [LARGE SCALE GENOMIC DNA]</scope>
    <source>
        <strain evidence="1 2">CCY0110</strain>
    </source>
</reference>
<dbReference type="Proteomes" id="UP000003781">
    <property type="component" value="Unassembled WGS sequence"/>
</dbReference>
<dbReference type="AlphaFoldDB" id="A3IHP6"/>
<dbReference type="EMBL" id="AAXW01000002">
    <property type="protein sequence ID" value="EAZ93328.1"/>
    <property type="molecule type" value="Genomic_DNA"/>
</dbReference>
<comment type="caution">
    <text evidence="1">The sequence shown here is derived from an EMBL/GenBank/DDBJ whole genome shotgun (WGS) entry which is preliminary data.</text>
</comment>